<feature type="compositionally biased region" description="Low complexity" evidence="1">
    <location>
        <begin position="358"/>
        <end position="367"/>
    </location>
</feature>
<feature type="region of interest" description="Disordered" evidence="1">
    <location>
        <begin position="518"/>
        <end position="538"/>
    </location>
</feature>
<dbReference type="KEGG" id="mrr:Moror_5140"/>
<reference evidence="2 3" key="1">
    <citation type="journal article" date="2014" name="BMC Genomics">
        <title>Genome and secretome analysis of the hemibiotrophic fungal pathogen, Moniliophthora roreri, which causes frosty pod rot disease of cacao: mechanisms of the biotrophic and necrotrophic phases.</title>
        <authorList>
            <person name="Meinhardt L.W."/>
            <person name="Costa G.G.L."/>
            <person name="Thomazella D.P.T."/>
            <person name="Teixeira P.J.P.L."/>
            <person name="Carazzolle M.F."/>
            <person name="Schuster S.C."/>
            <person name="Carlson J.E."/>
            <person name="Guiltinan M.J."/>
            <person name="Mieczkowski P."/>
            <person name="Farmer A."/>
            <person name="Ramaraj T."/>
            <person name="Crozier J."/>
            <person name="Davis R.E."/>
            <person name="Shao J."/>
            <person name="Melnick R.L."/>
            <person name="Pereira G.A.G."/>
            <person name="Bailey B.A."/>
        </authorList>
    </citation>
    <scope>NUCLEOTIDE SEQUENCE [LARGE SCALE GENOMIC DNA]</scope>
    <source>
        <strain evidence="2 3">MCA 2997</strain>
    </source>
</reference>
<name>V2X9W9_MONRO</name>
<feature type="compositionally biased region" description="Low complexity" evidence="1">
    <location>
        <begin position="334"/>
        <end position="350"/>
    </location>
</feature>
<evidence type="ECO:0000313" key="2">
    <source>
        <dbReference type="EMBL" id="ESK89255.1"/>
    </source>
</evidence>
<dbReference type="EMBL" id="AWSO01000571">
    <property type="protein sequence ID" value="ESK89255.1"/>
    <property type="molecule type" value="Genomic_DNA"/>
</dbReference>
<keyword evidence="3" id="KW-1185">Reference proteome</keyword>
<feature type="compositionally biased region" description="Low complexity" evidence="1">
    <location>
        <begin position="191"/>
        <end position="215"/>
    </location>
</feature>
<feature type="region of interest" description="Disordered" evidence="1">
    <location>
        <begin position="184"/>
        <end position="230"/>
    </location>
</feature>
<dbReference type="AlphaFoldDB" id="V2X9W9"/>
<dbReference type="Proteomes" id="UP000017559">
    <property type="component" value="Unassembled WGS sequence"/>
</dbReference>
<organism evidence="2 3">
    <name type="scientific">Moniliophthora roreri (strain MCA 2997)</name>
    <name type="common">Cocoa frosty pod rot fungus</name>
    <name type="synonym">Crinipellis roreri</name>
    <dbReference type="NCBI Taxonomy" id="1381753"/>
    <lineage>
        <taxon>Eukaryota</taxon>
        <taxon>Fungi</taxon>
        <taxon>Dikarya</taxon>
        <taxon>Basidiomycota</taxon>
        <taxon>Agaricomycotina</taxon>
        <taxon>Agaricomycetes</taxon>
        <taxon>Agaricomycetidae</taxon>
        <taxon>Agaricales</taxon>
        <taxon>Marasmiineae</taxon>
        <taxon>Marasmiaceae</taxon>
        <taxon>Moniliophthora</taxon>
    </lineage>
</organism>
<gene>
    <name evidence="2" type="ORF">Moror_5140</name>
</gene>
<protein>
    <submittedName>
        <fullName evidence="2">Uncharacterized protein</fullName>
    </submittedName>
</protein>
<feature type="compositionally biased region" description="Polar residues" evidence="1">
    <location>
        <begin position="653"/>
        <end position="664"/>
    </location>
</feature>
<feature type="compositionally biased region" description="Pro residues" evidence="1">
    <location>
        <begin position="295"/>
        <end position="310"/>
    </location>
</feature>
<feature type="compositionally biased region" description="Pro residues" evidence="1">
    <location>
        <begin position="368"/>
        <end position="377"/>
    </location>
</feature>
<sequence length="687" mass="74183">MTIINTPSSVKECTTSKEVDVQEDVQEDQSGLHSHLTEVAEYALEHIRIGRKQVEQRIGNLPEEYLENLYQRYMTPNTDGELPGYDDYKEEMIFFETGLNRMRAYSKQVLEECGHGPEHDETVECMHYISGISNMLWNEIQTIQHSEQLSTSAPKQNTHDEFAGQFESFDDPAFLAELDQLDRSREGHPQTSTPSCPAGPPTSTTTGGFSFPNTNQPQSNGGFSFPMHPQAGTAYTRLSHIAPNTGLQPPMIPHLDQQVQHAVLHAAMIPQSHLGPQPPQSGASAAIPSPHLQPAIPPVPKALSPHPPQLAAPTAGYSAHLGPHPQSNTPATILSPYLQPAAAPAPKASSPHPPQPAAPLAAGLSSHLPPPPHPSPHLQPVAPSAAGISHLQPVAPPATSILLLVSHKSSVPSSGPQPSTAPPLTSAITPHIATTKIDKDANQGCLMKQQRAALNNGIDALDKQLDMTASNTGLSREAVLIHWHAFTTNSANINVEMGRLKDTLLAWDEALSSQRGNEAPLPWANAAPRGGKKGTKARSRKGIAELLKKELTAIVHACADDTLHCLEFVKTSQKDITNNRTPILMYATEDSKEPKKYFYKDTISTTGSNRWKLLTPLHIDDDEEDDQGTCQPIITYGLQTRAAARAASVGPATPQQTTHSQSVAPESPTHRRAKSAGPTAPQQSRHD</sequence>
<evidence type="ECO:0000256" key="1">
    <source>
        <dbReference type="SAM" id="MobiDB-lite"/>
    </source>
</evidence>
<feature type="region of interest" description="Disordered" evidence="1">
    <location>
        <begin position="271"/>
        <end position="383"/>
    </location>
</feature>
<accession>V2X9W9</accession>
<proteinExistence type="predicted"/>
<dbReference type="OrthoDB" id="10645451at2759"/>
<feature type="region of interest" description="Disordered" evidence="1">
    <location>
        <begin position="645"/>
        <end position="687"/>
    </location>
</feature>
<comment type="caution">
    <text evidence="2">The sequence shown here is derived from an EMBL/GenBank/DDBJ whole genome shotgun (WGS) entry which is preliminary data.</text>
</comment>
<evidence type="ECO:0000313" key="3">
    <source>
        <dbReference type="Proteomes" id="UP000017559"/>
    </source>
</evidence>
<dbReference type="HOGENOM" id="CLU_400664_0_0_1"/>